<feature type="compositionally biased region" description="Basic and acidic residues" evidence="1">
    <location>
        <begin position="57"/>
        <end position="66"/>
    </location>
</feature>
<sequence length="76" mass="8748">MRVLTSRESPTEWKETPVPAERARERDRERWSSTLADLHTSFGTPKASNQKSRLFLEGKNKEDKKLQTILPSQPAP</sequence>
<feature type="region of interest" description="Disordered" evidence="1">
    <location>
        <begin position="1"/>
        <end position="52"/>
    </location>
</feature>
<evidence type="ECO:0000313" key="3">
    <source>
        <dbReference type="Proteomes" id="UP000820818"/>
    </source>
</evidence>
<evidence type="ECO:0000256" key="1">
    <source>
        <dbReference type="SAM" id="MobiDB-lite"/>
    </source>
</evidence>
<dbReference type="Proteomes" id="UP000820818">
    <property type="component" value="Linkage Group LG3"/>
</dbReference>
<gene>
    <name evidence="2" type="ORF">GHT06_013009</name>
</gene>
<comment type="caution">
    <text evidence="2">The sequence shown here is derived from an EMBL/GenBank/DDBJ whole genome shotgun (WGS) entry which is preliminary data.</text>
</comment>
<dbReference type="EMBL" id="WJBH02000003">
    <property type="protein sequence ID" value="KAI9562044.1"/>
    <property type="molecule type" value="Genomic_DNA"/>
</dbReference>
<reference evidence="2 3" key="1">
    <citation type="submission" date="2022-05" db="EMBL/GenBank/DDBJ databases">
        <title>A multi-omics perspective on studying reproductive biology in Daphnia sinensis.</title>
        <authorList>
            <person name="Jia J."/>
        </authorList>
    </citation>
    <scope>NUCLEOTIDE SEQUENCE [LARGE SCALE GENOMIC DNA]</scope>
    <source>
        <strain evidence="2 3">WSL</strain>
    </source>
</reference>
<dbReference type="AlphaFoldDB" id="A0AAD5KYM8"/>
<feature type="region of interest" description="Disordered" evidence="1">
    <location>
        <begin position="57"/>
        <end position="76"/>
    </location>
</feature>
<keyword evidence="3" id="KW-1185">Reference proteome</keyword>
<feature type="compositionally biased region" description="Basic and acidic residues" evidence="1">
    <location>
        <begin position="9"/>
        <end position="31"/>
    </location>
</feature>
<feature type="compositionally biased region" description="Polar residues" evidence="1">
    <location>
        <begin position="41"/>
        <end position="52"/>
    </location>
</feature>
<protein>
    <submittedName>
        <fullName evidence="2">Uncharacterized protein</fullName>
    </submittedName>
</protein>
<organism evidence="2 3">
    <name type="scientific">Daphnia sinensis</name>
    <dbReference type="NCBI Taxonomy" id="1820382"/>
    <lineage>
        <taxon>Eukaryota</taxon>
        <taxon>Metazoa</taxon>
        <taxon>Ecdysozoa</taxon>
        <taxon>Arthropoda</taxon>
        <taxon>Crustacea</taxon>
        <taxon>Branchiopoda</taxon>
        <taxon>Diplostraca</taxon>
        <taxon>Cladocera</taxon>
        <taxon>Anomopoda</taxon>
        <taxon>Daphniidae</taxon>
        <taxon>Daphnia</taxon>
        <taxon>Daphnia similis group</taxon>
    </lineage>
</organism>
<name>A0AAD5KYM8_9CRUS</name>
<accession>A0AAD5KYM8</accession>
<proteinExistence type="predicted"/>
<evidence type="ECO:0000313" key="2">
    <source>
        <dbReference type="EMBL" id="KAI9562044.1"/>
    </source>
</evidence>